<feature type="transmembrane region" description="Helical" evidence="1">
    <location>
        <begin position="20"/>
        <end position="41"/>
    </location>
</feature>
<keyword evidence="1" id="KW-0812">Transmembrane</keyword>
<feature type="transmembrane region" description="Helical" evidence="1">
    <location>
        <begin position="86"/>
        <end position="106"/>
    </location>
</feature>
<dbReference type="AlphaFoldDB" id="A0A226C050"/>
<comment type="caution">
    <text evidence="2">The sequence shown here is derived from an EMBL/GenBank/DDBJ whole genome shotgun (WGS) entry which is preliminary data.</text>
</comment>
<gene>
    <name evidence="2" type="ORF">CDO51_02590</name>
</gene>
<feature type="transmembrane region" description="Helical" evidence="1">
    <location>
        <begin position="113"/>
        <end position="136"/>
    </location>
</feature>
<keyword evidence="1" id="KW-0472">Membrane</keyword>
<dbReference type="Pfam" id="PF13789">
    <property type="entry name" value="DUF4181"/>
    <property type="match status" value="1"/>
</dbReference>
<reference evidence="2 3" key="1">
    <citation type="submission" date="2017-06" db="EMBL/GenBank/DDBJ databases">
        <title>Draft Genome Sequence of Natranaerobius trueperi halophilic, alkalithermophilic bacteria from soda lakes.</title>
        <authorList>
            <person name="Zhao B."/>
        </authorList>
    </citation>
    <scope>NUCLEOTIDE SEQUENCE [LARGE SCALE GENOMIC DNA]</scope>
    <source>
        <strain evidence="2 3">DSM 18760</strain>
    </source>
</reference>
<evidence type="ECO:0000313" key="3">
    <source>
        <dbReference type="Proteomes" id="UP000214588"/>
    </source>
</evidence>
<evidence type="ECO:0000313" key="2">
    <source>
        <dbReference type="EMBL" id="OWZ84668.1"/>
    </source>
</evidence>
<organism evidence="2 3">
    <name type="scientific">Natranaerobius trueperi</name>
    <dbReference type="NCBI Taxonomy" id="759412"/>
    <lineage>
        <taxon>Bacteria</taxon>
        <taxon>Bacillati</taxon>
        <taxon>Bacillota</taxon>
        <taxon>Clostridia</taxon>
        <taxon>Natranaerobiales</taxon>
        <taxon>Natranaerobiaceae</taxon>
        <taxon>Natranaerobius</taxon>
    </lineage>
</organism>
<dbReference type="EMBL" id="NIQC01000003">
    <property type="protein sequence ID" value="OWZ84668.1"/>
    <property type="molecule type" value="Genomic_DNA"/>
</dbReference>
<evidence type="ECO:0000256" key="1">
    <source>
        <dbReference type="SAM" id="Phobius"/>
    </source>
</evidence>
<proteinExistence type="predicted"/>
<feature type="transmembrane region" description="Helical" evidence="1">
    <location>
        <begin position="62"/>
        <end position="80"/>
    </location>
</feature>
<keyword evidence="3" id="KW-1185">Reference proteome</keyword>
<dbReference type="RefSeq" id="WP_089022738.1">
    <property type="nucleotide sequence ID" value="NZ_NIQC01000003.1"/>
</dbReference>
<dbReference type="InterPro" id="IPR025441">
    <property type="entry name" value="DUF4181"/>
</dbReference>
<sequence length="138" mass="16128">MFNELRYVMCIDGKGGGSTILGFLLEFILVIVSFEIITTILENFMKKKYNIKDQDFELINKFHKYGNIVIFVLGFGLSIITGNFILFVTGIIIATGFFNAFMFWKYKKENRLWLLELLNILTFIVCFFSFNLYIVILL</sequence>
<protein>
    <recommendedName>
        <fullName evidence="4">DUF4181 domain-containing protein</fullName>
    </recommendedName>
</protein>
<accession>A0A226C050</accession>
<evidence type="ECO:0008006" key="4">
    <source>
        <dbReference type="Google" id="ProtNLM"/>
    </source>
</evidence>
<keyword evidence="1" id="KW-1133">Transmembrane helix</keyword>
<name>A0A226C050_9FIRM</name>
<dbReference type="Proteomes" id="UP000214588">
    <property type="component" value="Unassembled WGS sequence"/>
</dbReference>
<dbReference type="OrthoDB" id="2455559at2"/>